<sequence>MGDAGIGGELRGRAGLLSPCAVILPRDQIDGLARAVAALHAVFSAPPLAVAAMEVARGESLPDHGLGGWMLGFDFHLTEDGPRLIEINTNPGGMLAVAAQARALVACRPELGQPPEVEAMALEAFRDEWRRQRAGQGLSSVAIIDDDPADQYLAPEFQLYRRLFERAGLRAAILDPGQFRAGSADMVYNRLVDFSLDSPAHAALAEAWRSGETVVTPDPRAHFLYSDKRVLALLSDGEALGAMGIGADIAMAVAAIVPPTIPVSAINAEELWAGRRQWFFKPAKGHAGKAVYRGEKLSRSTWPTILASPYVAQRYIPPPRLAVAHAGASLKMDIRVNAWQGRVVQMAARLYEGQTTNFRTPGGGFAPVFPEP</sequence>
<dbReference type="KEGG" id="mag:amb1470"/>
<proteinExistence type="predicted"/>
<dbReference type="Proteomes" id="UP000007058">
    <property type="component" value="Chromosome"/>
</dbReference>
<evidence type="ECO:0000313" key="1">
    <source>
        <dbReference type="EMBL" id="BAE50274.1"/>
    </source>
</evidence>
<dbReference type="HOGENOM" id="CLU_034373_0_0_5"/>
<reference evidence="1 2" key="1">
    <citation type="journal article" date="2005" name="DNA Res.">
        <title>Complete genome sequence of the facultative anaerobic magnetotactic bacterium Magnetospirillum sp. strain AMB-1.</title>
        <authorList>
            <person name="Matsunaga T."/>
            <person name="Okamura Y."/>
            <person name="Fukuda Y."/>
            <person name="Wahyudi A.T."/>
            <person name="Murase Y."/>
            <person name="Takeyama H."/>
        </authorList>
    </citation>
    <scope>NUCLEOTIDE SEQUENCE [LARGE SCALE GENOMIC DNA]</scope>
    <source>
        <strain evidence="2">ATCC 700264 / AMB-1</strain>
    </source>
</reference>
<keyword evidence="2" id="KW-1185">Reference proteome</keyword>
<dbReference type="AlphaFoldDB" id="Q2W7A1"/>
<name>Q2W7A1_PARM1</name>
<accession>Q2W7A1</accession>
<evidence type="ECO:0000313" key="2">
    <source>
        <dbReference type="Proteomes" id="UP000007058"/>
    </source>
</evidence>
<dbReference type="SUPFAM" id="SSF56059">
    <property type="entry name" value="Glutathione synthetase ATP-binding domain-like"/>
    <property type="match status" value="1"/>
</dbReference>
<protein>
    <submittedName>
        <fullName evidence="1">Uncharacterized protein</fullName>
    </submittedName>
</protein>
<dbReference type="STRING" id="342108.amb1470"/>
<organism evidence="1 2">
    <name type="scientific">Paramagnetospirillum magneticum (strain ATCC 700264 / AMB-1)</name>
    <name type="common">Magnetospirillum magneticum</name>
    <dbReference type="NCBI Taxonomy" id="342108"/>
    <lineage>
        <taxon>Bacteria</taxon>
        <taxon>Pseudomonadati</taxon>
        <taxon>Pseudomonadota</taxon>
        <taxon>Alphaproteobacteria</taxon>
        <taxon>Rhodospirillales</taxon>
        <taxon>Magnetospirillaceae</taxon>
        <taxon>Paramagnetospirillum</taxon>
    </lineage>
</organism>
<gene>
    <name evidence="1" type="ordered locus">amb1470</name>
</gene>
<dbReference type="EMBL" id="AP007255">
    <property type="protein sequence ID" value="BAE50274.1"/>
    <property type="molecule type" value="Genomic_DNA"/>
</dbReference>